<evidence type="ECO:0000313" key="2">
    <source>
        <dbReference type="EMBL" id="KZN91398.1"/>
    </source>
</evidence>
<feature type="region of interest" description="Disordered" evidence="1">
    <location>
        <begin position="109"/>
        <end position="129"/>
    </location>
</feature>
<dbReference type="AlphaFoldDB" id="A0A167W935"/>
<feature type="region of interest" description="Disordered" evidence="1">
    <location>
        <begin position="48"/>
        <end position="69"/>
    </location>
</feature>
<name>A0A167W935_PENCH</name>
<sequence length="129" mass="14073">MASLGLAYLDSSDTDPISDCEIVPESPPALLSTNPTIPALLSTNPTVPALPSINPTEPRMPLPPANKQYNDPELALEEINDLIKDSGYTVTSRRTKITKRGVKKTVRICYDRGRTNPHDNDDDPDSEVS</sequence>
<protein>
    <submittedName>
        <fullName evidence="2">Uncharacterized protein</fullName>
    </submittedName>
</protein>
<organism evidence="2">
    <name type="scientific">Penicillium chrysogenum</name>
    <name type="common">Penicillium notatum</name>
    <dbReference type="NCBI Taxonomy" id="5076"/>
    <lineage>
        <taxon>Eukaryota</taxon>
        <taxon>Fungi</taxon>
        <taxon>Dikarya</taxon>
        <taxon>Ascomycota</taxon>
        <taxon>Pezizomycotina</taxon>
        <taxon>Eurotiomycetes</taxon>
        <taxon>Eurotiomycetidae</taxon>
        <taxon>Eurotiales</taxon>
        <taxon>Aspergillaceae</taxon>
        <taxon>Penicillium</taxon>
        <taxon>Penicillium chrysogenum species complex</taxon>
    </lineage>
</organism>
<gene>
    <name evidence="2" type="ORF">EN45_015320</name>
</gene>
<proteinExistence type="predicted"/>
<feature type="compositionally biased region" description="Acidic residues" evidence="1">
    <location>
        <begin position="120"/>
        <end position="129"/>
    </location>
</feature>
<accession>A0A167W935</accession>
<feature type="compositionally biased region" description="Basic and acidic residues" evidence="1">
    <location>
        <begin position="109"/>
        <end position="119"/>
    </location>
</feature>
<dbReference type="EMBL" id="CM002798">
    <property type="protein sequence ID" value="KZN91398.1"/>
    <property type="molecule type" value="Genomic_DNA"/>
</dbReference>
<evidence type="ECO:0000256" key="1">
    <source>
        <dbReference type="SAM" id="MobiDB-lite"/>
    </source>
</evidence>
<reference evidence="2" key="1">
    <citation type="journal article" date="2014" name="Genome Announc.">
        <title>Complete sequencing and chromosome-scale genome assembly of the industrial progenitor strain P2niaD18 from the penicillin producer Penicillium chrysogenum.</title>
        <authorList>
            <person name="Specht T."/>
            <person name="Dahlmann T.A."/>
            <person name="Zadra I."/>
            <person name="Kurnsteiner H."/>
            <person name="Kuck U."/>
        </authorList>
    </citation>
    <scope>NUCLEOTIDE SEQUENCE [LARGE SCALE GENOMIC DNA]</scope>
    <source>
        <strain evidence="2">P2niaD18</strain>
    </source>
</reference>
<dbReference type="Proteomes" id="UP000076449">
    <property type="component" value="Chromosome I"/>
</dbReference>